<dbReference type="InterPro" id="IPR050678">
    <property type="entry name" value="DNA_Partitioning_ATPase"/>
</dbReference>
<dbReference type="Proteomes" id="UP000198418">
    <property type="component" value="Unassembled WGS sequence"/>
</dbReference>
<dbReference type="InterPro" id="IPR009744">
    <property type="entry name" value="VirC1"/>
</dbReference>
<name>A0A212SA13_RHOAC</name>
<dbReference type="PIRSF" id="PIRSF009320">
    <property type="entry name" value="Nuc_binding_HP_1000"/>
    <property type="match status" value="1"/>
</dbReference>
<dbReference type="OrthoDB" id="9804460at2"/>
<proteinExistence type="predicted"/>
<sequence length="216" mass="23132">MQVIAFVTQKGGSGKSTTAASIAVAAFQQGRRVFMLELDRQGTLSDWIESREAEEGPDCERIDATALETALATLKGANYDLVVIDTPGIDSPGVNAAMRSANLCLIPCRPTATDLRGCLPTVQSLIRLEKPFAFVLTQCPPRSNRVEETRAGLAALGLIAEPPIVSRADHQDAMAAGMGVTEFNEAGAAANEIKQLWIWIENKLEPKGKRNVVKAA</sequence>
<dbReference type="Pfam" id="PF07015">
    <property type="entry name" value="VirC1"/>
    <property type="match status" value="1"/>
</dbReference>
<dbReference type="EMBL" id="FYDG01000019">
    <property type="protein sequence ID" value="SNB82282.1"/>
    <property type="molecule type" value="Genomic_DNA"/>
</dbReference>
<dbReference type="InterPro" id="IPR027417">
    <property type="entry name" value="P-loop_NTPase"/>
</dbReference>
<accession>A0A212SA13</accession>
<evidence type="ECO:0000313" key="1">
    <source>
        <dbReference type="EMBL" id="SNB82282.1"/>
    </source>
</evidence>
<reference evidence="2" key="1">
    <citation type="submission" date="2017-06" db="EMBL/GenBank/DDBJ databases">
        <authorList>
            <person name="Varghese N."/>
            <person name="Submissions S."/>
        </authorList>
    </citation>
    <scope>NUCLEOTIDE SEQUENCE [LARGE SCALE GENOMIC DNA]</scope>
    <source>
        <strain evidence="2">DSM 137</strain>
    </source>
</reference>
<keyword evidence="2" id="KW-1185">Reference proteome</keyword>
<dbReference type="SUPFAM" id="SSF52540">
    <property type="entry name" value="P-loop containing nucleoside triphosphate hydrolases"/>
    <property type="match status" value="1"/>
</dbReference>
<dbReference type="CDD" id="cd02042">
    <property type="entry name" value="ParAB_family"/>
    <property type="match status" value="1"/>
</dbReference>
<dbReference type="PANTHER" id="PTHR13696:SF96">
    <property type="entry name" value="COBQ_COBB_MIND_PARA NUCLEOTIDE BINDING DOMAIN-CONTAINING PROTEIN"/>
    <property type="match status" value="1"/>
</dbReference>
<dbReference type="RefSeq" id="WP_088522344.1">
    <property type="nucleotide sequence ID" value="NZ_FYDG01000019.1"/>
</dbReference>
<dbReference type="Gene3D" id="3.40.50.300">
    <property type="entry name" value="P-loop containing nucleotide triphosphate hydrolases"/>
    <property type="match status" value="1"/>
</dbReference>
<gene>
    <name evidence="1" type="ORF">SAMN06265338_11921</name>
</gene>
<dbReference type="AlphaFoldDB" id="A0A212SA13"/>
<evidence type="ECO:0000313" key="2">
    <source>
        <dbReference type="Proteomes" id="UP000198418"/>
    </source>
</evidence>
<dbReference type="PANTHER" id="PTHR13696">
    <property type="entry name" value="P-LOOP CONTAINING NUCLEOSIDE TRIPHOSPHATE HYDROLASE"/>
    <property type="match status" value="1"/>
</dbReference>
<organism evidence="1 2">
    <name type="scientific">Rhodoblastus acidophilus</name>
    <name type="common">Rhodopseudomonas acidophila</name>
    <dbReference type="NCBI Taxonomy" id="1074"/>
    <lineage>
        <taxon>Bacteria</taxon>
        <taxon>Pseudomonadati</taxon>
        <taxon>Pseudomonadota</taxon>
        <taxon>Alphaproteobacteria</taxon>
        <taxon>Hyphomicrobiales</taxon>
        <taxon>Rhodoblastaceae</taxon>
        <taxon>Rhodoblastus</taxon>
    </lineage>
</organism>
<protein>
    <submittedName>
        <fullName evidence="1">Chromosome partitioning protein</fullName>
    </submittedName>
</protein>